<protein>
    <submittedName>
        <fullName evidence="1">TAXI family TRAP transporter solute-binding subunit</fullName>
    </submittedName>
</protein>
<evidence type="ECO:0000313" key="1">
    <source>
        <dbReference type="EMBL" id="QQK08755.1"/>
    </source>
</evidence>
<evidence type="ECO:0000313" key="2">
    <source>
        <dbReference type="Proteomes" id="UP000595814"/>
    </source>
</evidence>
<reference evidence="1 2" key="1">
    <citation type="journal article" date="2022" name="Int. J. Syst. Evol. Microbiol.">
        <title>Miniphocaeibacter halophilus sp. nov., an ammonium-tolerant acetate-producing bacterium isolated from a biogas system.</title>
        <authorList>
            <person name="Schnurer A."/>
            <person name="Singh A."/>
            <person name="Bi S."/>
            <person name="Qiao W."/>
            <person name="Westerholm M."/>
        </authorList>
    </citation>
    <scope>NUCLEOTIDE SEQUENCE [LARGE SCALE GENOMIC DNA]</scope>
    <source>
        <strain evidence="1 2">AMB_01</strain>
    </source>
</reference>
<keyword evidence="2" id="KW-1185">Reference proteome</keyword>
<dbReference type="Proteomes" id="UP000595814">
    <property type="component" value="Chromosome"/>
</dbReference>
<sequence length="330" mass="36001">MKRKCSLFLLVVLLLFSVTSCGKSSNTKKYSVGGGSVGGNFYLMGGGVANTLNNYINDKYIYSAETTGGSSANLVMLQDGNAEFGISMTASIAEAIEGKAKWTDGKSFDKLRGGLALYPSWLTIYTLKSSGIETLDDLNGKVVGLGSKGMAMDSVFREFFESRGIKPSQIHNDGHSATATAIDNGIVDAAVLFSYPPFASISELESTKDLNFVELSEEEQKELVDTYSFYTASDMPGGSYKAAKDDIRSVSEWNMLVTSVDVPEEDVYIAVKTLLEHQDDMLAVHGSAKYMTPENILNYNIPLHLGVIKYLEELGIEIPEELLPEEYNKK</sequence>
<proteinExistence type="predicted"/>
<name>A0AC61MSW4_9FIRM</name>
<dbReference type="EMBL" id="CP066744">
    <property type="protein sequence ID" value="QQK08755.1"/>
    <property type="molecule type" value="Genomic_DNA"/>
</dbReference>
<accession>A0AC61MSW4</accession>
<gene>
    <name evidence="1" type="ORF">JFY71_04240</name>
</gene>
<organism evidence="1 2">
    <name type="scientific">Miniphocaeibacter halophilus</name>
    <dbReference type="NCBI Taxonomy" id="2931922"/>
    <lineage>
        <taxon>Bacteria</taxon>
        <taxon>Bacillati</taxon>
        <taxon>Bacillota</taxon>
        <taxon>Tissierellia</taxon>
        <taxon>Tissierellales</taxon>
        <taxon>Peptoniphilaceae</taxon>
        <taxon>Miniphocaeibacter</taxon>
    </lineage>
</organism>